<keyword evidence="5 6" id="KW-0472">Membrane</keyword>
<dbReference type="Proteomes" id="UP000199208">
    <property type="component" value="Unassembled WGS sequence"/>
</dbReference>
<dbReference type="InterPro" id="IPR000791">
    <property type="entry name" value="Gpr1/Fun34/SatP-like"/>
</dbReference>
<keyword evidence="8" id="KW-1185">Reference proteome</keyword>
<dbReference type="PANTHER" id="PTHR30178:SF3">
    <property type="entry name" value="SUCCINATE-ACETATE_PROTON SYMPORTER SATP"/>
    <property type="match status" value="1"/>
</dbReference>
<evidence type="ECO:0000256" key="2">
    <source>
        <dbReference type="ARBA" id="ARBA00005587"/>
    </source>
</evidence>
<gene>
    <name evidence="7" type="ORF">SAMN03080599_00915</name>
</gene>
<dbReference type="Pfam" id="PF01184">
    <property type="entry name" value="Gpr1_Fun34_YaaH"/>
    <property type="match status" value="1"/>
</dbReference>
<reference evidence="7 8" key="1">
    <citation type="submission" date="2016-10" db="EMBL/GenBank/DDBJ databases">
        <authorList>
            <person name="de Groot N.N."/>
        </authorList>
    </citation>
    <scope>NUCLEOTIDE SEQUENCE [LARGE SCALE GENOMIC DNA]</scope>
    <source>
        <strain evidence="7 8">DSM 2784</strain>
    </source>
</reference>
<feature type="transmembrane region" description="Helical" evidence="6">
    <location>
        <begin position="70"/>
        <end position="92"/>
    </location>
</feature>
<comment type="similarity">
    <text evidence="2">Belongs to the acetate uptake transporter (AceTr) (TC 2.A.96) family.</text>
</comment>
<feature type="transmembrane region" description="Helical" evidence="6">
    <location>
        <begin position="44"/>
        <end position="63"/>
    </location>
</feature>
<evidence type="ECO:0000256" key="5">
    <source>
        <dbReference type="ARBA" id="ARBA00023136"/>
    </source>
</evidence>
<organism evidence="7 8">
    <name type="scientific">Acidaminobacter hydrogenoformans DSM 2784</name>
    <dbReference type="NCBI Taxonomy" id="1120920"/>
    <lineage>
        <taxon>Bacteria</taxon>
        <taxon>Bacillati</taxon>
        <taxon>Bacillota</taxon>
        <taxon>Clostridia</taxon>
        <taxon>Peptostreptococcales</taxon>
        <taxon>Acidaminobacteraceae</taxon>
        <taxon>Acidaminobacter</taxon>
    </lineage>
</organism>
<feature type="transmembrane region" description="Helical" evidence="6">
    <location>
        <begin position="9"/>
        <end position="32"/>
    </location>
</feature>
<dbReference type="NCBIfam" id="NF038013">
    <property type="entry name" value="AceTr_1"/>
    <property type="match status" value="1"/>
</dbReference>
<evidence type="ECO:0000256" key="1">
    <source>
        <dbReference type="ARBA" id="ARBA00004141"/>
    </source>
</evidence>
<dbReference type="AlphaFoldDB" id="A0A1G5RUA7"/>
<evidence type="ECO:0000256" key="6">
    <source>
        <dbReference type="SAM" id="Phobius"/>
    </source>
</evidence>
<dbReference type="GO" id="GO:0016020">
    <property type="term" value="C:membrane"/>
    <property type="evidence" value="ECO:0007669"/>
    <property type="project" value="UniProtKB-SubCell"/>
</dbReference>
<feature type="transmembrane region" description="Helical" evidence="6">
    <location>
        <begin position="112"/>
        <end position="128"/>
    </location>
</feature>
<dbReference type="STRING" id="1120920.SAMN03080599_00915"/>
<dbReference type="OrthoDB" id="9787939at2"/>
<keyword evidence="4 6" id="KW-1133">Transmembrane helix</keyword>
<feature type="transmembrane region" description="Helical" evidence="6">
    <location>
        <begin position="135"/>
        <end position="157"/>
    </location>
</feature>
<sequence length="207" mass="22271">MSKQEVQSVVVKVADPSALGLFGLAMVTLVASTQKLGVTTGLSYVIPWAIFLGAFAQLMAGVFDYKKENLFGGTAFCAYGFFWLAVASSWLINLGVFGETLKGAVDPHQLGFAFFGYLIFSVIMTIGATQTNKVLLLDFIFIDLLFIGLGFSTLGIAEHGMHTLAAYSEIIISLISFYGVAANVINHQFKRQVLPVGKPVRFGGPKA</sequence>
<comment type="subcellular location">
    <subcellularLocation>
        <location evidence="1">Membrane</location>
        <topology evidence="1">Multi-pass membrane protein</topology>
    </subcellularLocation>
</comment>
<accession>A0A1G5RUA7</accession>
<evidence type="ECO:0000313" key="7">
    <source>
        <dbReference type="EMBL" id="SCZ77725.1"/>
    </source>
</evidence>
<evidence type="ECO:0000256" key="4">
    <source>
        <dbReference type="ARBA" id="ARBA00022989"/>
    </source>
</evidence>
<evidence type="ECO:0000313" key="8">
    <source>
        <dbReference type="Proteomes" id="UP000199208"/>
    </source>
</evidence>
<dbReference type="RefSeq" id="WP_092589707.1">
    <property type="nucleotide sequence ID" value="NZ_FMWL01000003.1"/>
</dbReference>
<keyword evidence="3 6" id="KW-0812">Transmembrane</keyword>
<evidence type="ECO:0000256" key="3">
    <source>
        <dbReference type="ARBA" id="ARBA00022692"/>
    </source>
</evidence>
<name>A0A1G5RUA7_9FIRM</name>
<feature type="transmembrane region" description="Helical" evidence="6">
    <location>
        <begin position="163"/>
        <end position="185"/>
    </location>
</feature>
<dbReference type="InterPro" id="IPR047623">
    <property type="entry name" value="SatP"/>
</dbReference>
<proteinExistence type="inferred from homology"/>
<dbReference type="PANTHER" id="PTHR30178">
    <property type="entry name" value="INNER MEMBRANE PROTEIN YAAH"/>
    <property type="match status" value="1"/>
</dbReference>
<protein>
    <submittedName>
        <fullName evidence="7">Uncharacterized protein</fullName>
    </submittedName>
</protein>
<dbReference type="EMBL" id="FMWL01000003">
    <property type="protein sequence ID" value="SCZ77725.1"/>
    <property type="molecule type" value="Genomic_DNA"/>
</dbReference>